<dbReference type="EMBL" id="AMZY02000019">
    <property type="protein sequence ID" value="EMS31461.1"/>
    <property type="molecule type" value="Genomic_DNA"/>
</dbReference>
<proteinExistence type="predicted"/>
<accession>M7Y2M0</accession>
<protein>
    <submittedName>
        <fullName evidence="1">Uncharacterized protein</fullName>
    </submittedName>
</protein>
<evidence type="ECO:0000313" key="1">
    <source>
        <dbReference type="EMBL" id="EMS31461.1"/>
    </source>
</evidence>
<dbReference type="InParanoid" id="M7Y2M0"/>
<evidence type="ECO:0000313" key="2">
    <source>
        <dbReference type="Proteomes" id="UP000010953"/>
    </source>
</evidence>
<organism evidence="1 2">
    <name type="scientific">Mariniradius saccharolyticus AK6</name>
    <dbReference type="NCBI Taxonomy" id="1239962"/>
    <lineage>
        <taxon>Bacteria</taxon>
        <taxon>Pseudomonadati</taxon>
        <taxon>Bacteroidota</taxon>
        <taxon>Cytophagia</taxon>
        <taxon>Cytophagales</taxon>
        <taxon>Cyclobacteriaceae</taxon>
        <taxon>Mariniradius</taxon>
    </lineage>
</organism>
<dbReference type="AlphaFoldDB" id="M7Y2M0"/>
<keyword evidence="2" id="KW-1185">Reference proteome</keyword>
<dbReference type="Proteomes" id="UP000010953">
    <property type="component" value="Unassembled WGS sequence"/>
</dbReference>
<sequence length="46" mass="5136">MTFSELASSADFSDLQANSVMQTNDAMKKCILIFIQFIVDGFETIN</sequence>
<gene>
    <name evidence="1" type="ORF">C943_02116</name>
</gene>
<comment type="caution">
    <text evidence="1">The sequence shown here is derived from an EMBL/GenBank/DDBJ whole genome shotgun (WGS) entry which is preliminary data.</text>
</comment>
<name>M7Y2M0_9BACT</name>
<reference evidence="1" key="1">
    <citation type="submission" date="2013-01" db="EMBL/GenBank/DDBJ databases">
        <title>Genome assembly of Mariniradius saccharolyticus AK6.</title>
        <authorList>
            <person name="Vaidya B."/>
            <person name="Khatri I."/>
            <person name="Tanuku N.R.S."/>
            <person name="Subramanian S."/>
            <person name="Pinnaka A."/>
        </authorList>
    </citation>
    <scope>NUCLEOTIDE SEQUENCE [LARGE SCALE GENOMIC DNA]</scope>
    <source>
        <strain evidence="1">AK6</strain>
    </source>
</reference>